<evidence type="ECO:0000313" key="1">
    <source>
        <dbReference type="EMBL" id="VEI69393.1"/>
    </source>
</evidence>
<dbReference type="Proteomes" id="UP000270487">
    <property type="component" value="Chromosome"/>
</dbReference>
<proteinExistence type="predicted"/>
<accession>A0A3S4X204</accession>
<name>A0A3S4X204_SERFO</name>
<protein>
    <submittedName>
        <fullName evidence="1">Uncharacterized protein</fullName>
    </submittedName>
</protein>
<organism evidence="1 2">
    <name type="scientific">Serratia fonticola</name>
    <dbReference type="NCBI Taxonomy" id="47917"/>
    <lineage>
        <taxon>Bacteria</taxon>
        <taxon>Pseudomonadati</taxon>
        <taxon>Pseudomonadota</taxon>
        <taxon>Gammaproteobacteria</taxon>
        <taxon>Enterobacterales</taxon>
        <taxon>Yersiniaceae</taxon>
        <taxon>Serratia</taxon>
    </lineage>
</organism>
<reference evidence="1 2" key="1">
    <citation type="submission" date="2018-12" db="EMBL/GenBank/DDBJ databases">
        <authorList>
            <consortium name="Pathogen Informatics"/>
        </authorList>
    </citation>
    <scope>NUCLEOTIDE SEQUENCE [LARGE SCALE GENOMIC DNA]</scope>
    <source>
        <strain evidence="1 2">NCTC13193</strain>
    </source>
</reference>
<dbReference type="AlphaFoldDB" id="A0A3S4X204"/>
<dbReference type="EMBL" id="LR134492">
    <property type="protein sequence ID" value="VEI69393.1"/>
    <property type="molecule type" value="Genomic_DNA"/>
</dbReference>
<gene>
    <name evidence="1" type="ORF">NCTC13193_02647</name>
</gene>
<evidence type="ECO:0000313" key="2">
    <source>
        <dbReference type="Proteomes" id="UP000270487"/>
    </source>
</evidence>
<sequence length="176" mass="19779">MRPDLILAHLRKDSRNHITAFHRNLGSTGGEGYVLSGGATAGMTLNLHEPFFEGWADSMTSSAIYLHYADIWPIKQYLKEERWGNEIIGGTSYTLRTDNNSTAFVWLRDKPPQTQIPVPVANDAYRCKASGMLITIESVKLTNGQPVNIIYQREDGMRCGEPSWSRFKSDFEPVVA</sequence>